<dbReference type="InterPro" id="IPR053138">
    <property type="entry name" value="N-alpha-Ac-DABA_deacetylase"/>
</dbReference>
<sequence>MPKKITILGEKILPGKTYQIKTDIARLHTRTKVEVPIIISRAKVDGPCVLLSAGIHGDEVNGVEIVRQIVAHKYNIPDAGIIICVPVVNVFGFLIKTREFPDGKDLNRSFPGAKNGSLASKFAHFFMNEIVEHVDYCIDFHTGGDYRFNYPQIRISDDDDYTFNLAKIFGAKFVKYSSEREKSYRASAVASGKKVLLFEGGKSLNINPKVTEVGVTGVLNVLEALGVKNFPESHTPFKEEKEQVVFNESKWIRANASGMYRSLVINGEPIEKGEVIGLITDPYGFFEKKIKSPISGYIICLNHSPIVNQGDAIAHVAIENIKTN</sequence>
<evidence type="ECO:0000256" key="2">
    <source>
        <dbReference type="ARBA" id="ARBA00022723"/>
    </source>
</evidence>
<dbReference type="Proteomes" id="UP000184109">
    <property type="component" value="Unassembled WGS sequence"/>
</dbReference>
<dbReference type="STRING" id="1195760.SAMN05444281_1551"/>
<name>A0A1M5V6G1_9FLAO</name>
<comment type="cofactor">
    <cofactor evidence="1">
        <name>Zn(2+)</name>
        <dbReference type="ChEBI" id="CHEBI:29105"/>
    </cofactor>
</comment>
<organism evidence="6 7">
    <name type="scientific">Wenyingzhuangia marina</name>
    <dbReference type="NCBI Taxonomy" id="1195760"/>
    <lineage>
        <taxon>Bacteria</taxon>
        <taxon>Pseudomonadati</taxon>
        <taxon>Bacteroidota</taxon>
        <taxon>Flavobacteriia</taxon>
        <taxon>Flavobacteriales</taxon>
        <taxon>Flavobacteriaceae</taxon>
        <taxon>Wenyingzhuangia</taxon>
    </lineage>
</organism>
<gene>
    <name evidence="6" type="ORF">SAMN05444281_1551</name>
</gene>
<dbReference type="Gene3D" id="3.40.630.10">
    <property type="entry name" value="Zn peptidases"/>
    <property type="match status" value="1"/>
</dbReference>
<dbReference type="InterPro" id="IPR043795">
    <property type="entry name" value="N-alpha-Ac-DABA-like"/>
</dbReference>
<evidence type="ECO:0000256" key="4">
    <source>
        <dbReference type="ARBA" id="ARBA00022833"/>
    </source>
</evidence>
<feature type="domain" description="Succinylglutamate desuccinylase/Aspartoacylase catalytic" evidence="5">
    <location>
        <begin position="46"/>
        <end position="224"/>
    </location>
</feature>
<evidence type="ECO:0000256" key="1">
    <source>
        <dbReference type="ARBA" id="ARBA00001947"/>
    </source>
</evidence>
<keyword evidence="2" id="KW-0479">Metal-binding</keyword>
<reference evidence="7" key="1">
    <citation type="submission" date="2016-11" db="EMBL/GenBank/DDBJ databases">
        <authorList>
            <person name="Varghese N."/>
            <person name="Submissions S."/>
        </authorList>
    </citation>
    <scope>NUCLEOTIDE SEQUENCE [LARGE SCALE GENOMIC DNA]</scope>
    <source>
        <strain evidence="7">DSM 100572</strain>
    </source>
</reference>
<dbReference type="InterPro" id="IPR055438">
    <property type="entry name" value="AstE_AspA_cat"/>
</dbReference>
<dbReference type="PANTHER" id="PTHR37326:SF2">
    <property type="entry name" value="SUCCINYLGLUTAMATE DESUCCINYLASE_ASPARTOACYLASE FAMILY PROTEIN"/>
    <property type="match status" value="1"/>
</dbReference>
<dbReference type="GO" id="GO:0046872">
    <property type="term" value="F:metal ion binding"/>
    <property type="evidence" value="ECO:0007669"/>
    <property type="project" value="UniProtKB-KW"/>
</dbReference>
<keyword evidence="3" id="KW-0378">Hydrolase</keyword>
<keyword evidence="7" id="KW-1185">Reference proteome</keyword>
<proteinExistence type="predicted"/>
<keyword evidence="4" id="KW-0862">Zinc</keyword>
<dbReference type="PIRSF" id="PIRSF039012">
    <property type="entry name" value="ASP"/>
    <property type="match status" value="1"/>
</dbReference>
<evidence type="ECO:0000313" key="6">
    <source>
        <dbReference type="EMBL" id="SHH70837.1"/>
    </source>
</evidence>
<dbReference type="GO" id="GO:0016811">
    <property type="term" value="F:hydrolase activity, acting on carbon-nitrogen (but not peptide) bonds, in linear amides"/>
    <property type="evidence" value="ECO:0007669"/>
    <property type="project" value="InterPro"/>
</dbReference>
<accession>A0A1M5V6G1</accession>
<dbReference type="PANTHER" id="PTHR37326">
    <property type="entry name" value="BLL3975 PROTEIN"/>
    <property type="match status" value="1"/>
</dbReference>
<dbReference type="OrthoDB" id="9782876at2"/>
<dbReference type="RefSeq" id="WP_143155262.1">
    <property type="nucleotide sequence ID" value="NZ_BMEN01000003.1"/>
</dbReference>
<dbReference type="GO" id="GO:0016788">
    <property type="term" value="F:hydrolase activity, acting on ester bonds"/>
    <property type="evidence" value="ECO:0007669"/>
    <property type="project" value="InterPro"/>
</dbReference>
<dbReference type="EMBL" id="FQXQ01000003">
    <property type="protein sequence ID" value="SHH70837.1"/>
    <property type="molecule type" value="Genomic_DNA"/>
</dbReference>
<dbReference type="CDD" id="cd06251">
    <property type="entry name" value="M14_ASTE_ASPA-like"/>
    <property type="match status" value="1"/>
</dbReference>
<dbReference type="Pfam" id="PF24827">
    <property type="entry name" value="AstE_AspA_cat"/>
    <property type="match status" value="1"/>
</dbReference>
<protein>
    <recommendedName>
        <fullName evidence="5">Succinylglutamate desuccinylase/Aspartoacylase catalytic domain-containing protein</fullName>
    </recommendedName>
</protein>
<dbReference type="SUPFAM" id="SSF53187">
    <property type="entry name" value="Zn-dependent exopeptidases"/>
    <property type="match status" value="1"/>
</dbReference>
<evidence type="ECO:0000259" key="5">
    <source>
        <dbReference type="Pfam" id="PF24827"/>
    </source>
</evidence>
<evidence type="ECO:0000256" key="3">
    <source>
        <dbReference type="ARBA" id="ARBA00022801"/>
    </source>
</evidence>
<evidence type="ECO:0000313" key="7">
    <source>
        <dbReference type="Proteomes" id="UP000184109"/>
    </source>
</evidence>
<dbReference type="AlphaFoldDB" id="A0A1M5V6G1"/>